<evidence type="ECO:0000313" key="4">
    <source>
        <dbReference type="Proteomes" id="UP001148838"/>
    </source>
</evidence>
<comment type="caution">
    <text evidence="3">The sequence shown here is derived from an EMBL/GenBank/DDBJ whole genome shotgun (WGS) entry which is preliminary data.</text>
</comment>
<dbReference type="InterPro" id="IPR039776">
    <property type="entry name" value="Pds5"/>
</dbReference>
<dbReference type="Proteomes" id="UP001148838">
    <property type="component" value="Unassembled WGS sequence"/>
</dbReference>
<sequence>MAGLCEGGNEPSGSLKAISHTLQAMGQDEGMYQQYIPLALHLAEDHFLMHQSRDVQLLIACCIADVLRVYAPEAPYKDPEQVKARGPWSVGDTTKCFVHYSGGHLQWHGTRAQRDLLCVSRTGTETGSTLIFKVWNGCGLSSPQSAPVASVF</sequence>
<organism evidence="3 4">
    <name type="scientific">Periplaneta americana</name>
    <name type="common">American cockroach</name>
    <name type="synonym">Blatta americana</name>
    <dbReference type="NCBI Taxonomy" id="6978"/>
    <lineage>
        <taxon>Eukaryota</taxon>
        <taxon>Metazoa</taxon>
        <taxon>Ecdysozoa</taxon>
        <taxon>Arthropoda</taxon>
        <taxon>Hexapoda</taxon>
        <taxon>Insecta</taxon>
        <taxon>Pterygota</taxon>
        <taxon>Neoptera</taxon>
        <taxon>Polyneoptera</taxon>
        <taxon>Dictyoptera</taxon>
        <taxon>Blattodea</taxon>
        <taxon>Blattoidea</taxon>
        <taxon>Blattidae</taxon>
        <taxon>Blattinae</taxon>
        <taxon>Periplaneta</taxon>
    </lineage>
</organism>
<reference evidence="3 4" key="1">
    <citation type="journal article" date="2022" name="Allergy">
        <title>Genome assembly and annotation of Periplaneta americana reveal a comprehensive cockroach allergen profile.</title>
        <authorList>
            <person name="Wang L."/>
            <person name="Xiong Q."/>
            <person name="Saelim N."/>
            <person name="Wang L."/>
            <person name="Nong W."/>
            <person name="Wan A.T."/>
            <person name="Shi M."/>
            <person name="Liu X."/>
            <person name="Cao Q."/>
            <person name="Hui J.H.L."/>
            <person name="Sookrung N."/>
            <person name="Leung T.F."/>
            <person name="Tungtrongchitr A."/>
            <person name="Tsui S.K.W."/>
        </authorList>
    </citation>
    <scope>NUCLEOTIDE SEQUENCE [LARGE SCALE GENOMIC DNA]</scope>
    <source>
        <strain evidence="3">PWHHKU_190912</strain>
    </source>
</reference>
<evidence type="ECO:0000256" key="1">
    <source>
        <dbReference type="ARBA" id="ARBA00004123"/>
    </source>
</evidence>
<dbReference type="PANTHER" id="PTHR12663:SF0">
    <property type="entry name" value="PRECOCIOUS DISSOCIATION OF SISTERS 5, ISOFORM A"/>
    <property type="match status" value="1"/>
</dbReference>
<evidence type="ECO:0000313" key="3">
    <source>
        <dbReference type="EMBL" id="KAJ4429158.1"/>
    </source>
</evidence>
<protein>
    <submittedName>
        <fullName evidence="3">Uncharacterized protein</fullName>
    </submittedName>
</protein>
<proteinExistence type="predicted"/>
<dbReference type="PANTHER" id="PTHR12663">
    <property type="entry name" value="ANDROGEN INDUCED INHIBITOR OF PROLIFERATION AS3 / PDS5-RELATED"/>
    <property type="match status" value="1"/>
</dbReference>
<dbReference type="EMBL" id="JAJSOF020000036">
    <property type="protein sequence ID" value="KAJ4429158.1"/>
    <property type="molecule type" value="Genomic_DNA"/>
</dbReference>
<dbReference type="Pfam" id="PF20168">
    <property type="entry name" value="PDS5"/>
    <property type="match status" value="1"/>
</dbReference>
<accession>A0ABQ8S5I6</accession>
<name>A0ABQ8S5I6_PERAM</name>
<comment type="subcellular location">
    <subcellularLocation>
        <location evidence="1">Nucleus</location>
    </subcellularLocation>
</comment>
<evidence type="ECO:0000256" key="2">
    <source>
        <dbReference type="ARBA" id="ARBA00023242"/>
    </source>
</evidence>
<gene>
    <name evidence="3" type="ORF">ANN_26161</name>
</gene>
<keyword evidence="4" id="KW-1185">Reference proteome</keyword>
<keyword evidence="2" id="KW-0539">Nucleus</keyword>